<gene>
    <name evidence="1" type="ORF">LZZ85_13765</name>
</gene>
<evidence type="ECO:0000313" key="1">
    <source>
        <dbReference type="EMBL" id="MCG2615362.1"/>
    </source>
</evidence>
<dbReference type="EMBL" id="JAKLTR010000008">
    <property type="protein sequence ID" value="MCG2615362.1"/>
    <property type="molecule type" value="Genomic_DNA"/>
</dbReference>
<comment type="caution">
    <text evidence="1">The sequence shown here is derived from an EMBL/GenBank/DDBJ whole genome shotgun (WGS) entry which is preliminary data.</text>
</comment>
<evidence type="ECO:0000313" key="2">
    <source>
        <dbReference type="Proteomes" id="UP001165367"/>
    </source>
</evidence>
<organism evidence="1 2">
    <name type="scientific">Terrimonas ginsenosidimutans</name>
    <dbReference type="NCBI Taxonomy" id="2908004"/>
    <lineage>
        <taxon>Bacteria</taxon>
        <taxon>Pseudomonadati</taxon>
        <taxon>Bacteroidota</taxon>
        <taxon>Chitinophagia</taxon>
        <taxon>Chitinophagales</taxon>
        <taxon>Chitinophagaceae</taxon>
        <taxon>Terrimonas</taxon>
    </lineage>
</organism>
<dbReference type="RefSeq" id="WP_237872654.1">
    <property type="nucleotide sequence ID" value="NZ_JAKLTR010000008.1"/>
</dbReference>
<proteinExistence type="predicted"/>
<sequence>MSLSIIKWVEMNGASMPGLNSKVENCVEAQVIVIASAKDQDVFFDAITNPPISSGHLQAALKKV</sequence>
<name>A0ABS9KSU4_9BACT</name>
<reference evidence="1" key="1">
    <citation type="submission" date="2022-01" db="EMBL/GenBank/DDBJ databases">
        <authorList>
            <person name="Jo J.-H."/>
            <person name="Im W.-T."/>
        </authorList>
    </citation>
    <scope>NUCLEOTIDE SEQUENCE</scope>
    <source>
        <strain evidence="1">NA20</strain>
    </source>
</reference>
<protein>
    <submittedName>
        <fullName evidence="1">Uncharacterized protein</fullName>
    </submittedName>
</protein>
<keyword evidence="2" id="KW-1185">Reference proteome</keyword>
<accession>A0ABS9KSU4</accession>
<dbReference type="Proteomes" id="UP001165367">
    <property type="component" value="Unassembled WGS sequence"/>
</dbReference>